<comment type="caution">
    <text evidence="6">The sequence shown here is derived from an EMBL/GenBank/DDBJ whole genome shotgun (WGS) entry which is preliminary data.</text>
</comment>
<feature type="compositionally biased region" description="Polar residues" evidence="4">
    <location>
        <begin position="908"/>
        <end position="924"/>
    </location>
</feature>
<dbReference type="SUPFAM" id="SSF46785">
    <property type="entry name" value="Winged helix' DNA-binding domain"/>
    <property type="match status" value="1"/>
</dbReference>
<dbReference type="GO" id="GO:0045910">
    <property type="term" value="P:negative regulation of DNA recombination"/>
    <property type="evidence" value="ECO:0007669"/>
    <property type="project" value="TreeGrafter"/>
</dbReference>
<dbReference type="PANTHER" id="PTHR11467:SF109">
    <property type="entry name" value="H15 DOMAIN-CONTAINING PROTEIN"/>
    <property type="match status" value="1"/>
</dbReference>
<feature type="region of interest" description="Disordered" evidence="4">
    <location>
        <begin position="844"/>
        <end position="879"/>
    </location>
</feature>
<feature type="region of interest" description="Disordered" evidence="4">
    <location>
        <begin position="141"/>
        <end position="169"/>
    </location>
</feature>
<dbReference type="GO" id="GO:0031492">
    <property type="term" value="F:nucleosomal DNA binding"/>
    <property type="evidence" value="ECO:0007669"/>
    <property type="project" value="TreeGrafter"/>
</dbReference>
<dbReference type="EMBL" id="JAWXYG010000010">
    <property type="protein sequence ID" value="KAK4261719.1"/>
    <property type="molecule type" value="Genomic_DNA"/>
</dbReference>
<keyword evidence="7" id="KW-1185">Reference proteome</keyword>
<dbReference type="GO" id="GO:0005730">
    <property type="term" value="C:nucleolus"/>
    <property type="evidence" value="ECO:0007669"/>
    <property type="project" value="TreeGrafter"/>
</dbReference>
<dbReference type="InterPro" id="IPR005818">
    <property type="entry name" value="Histone_H1/H5_H15"/>
</dbReference>
<dbReference type="Pfam" id="PF00538">
    <property type="entry name" value="Linker_histone"/>
    <property type="match status" value="1"/>
</dbReference>
<evidence type="ECO:0000313" key="7">
    <source>
        <dbReference type="Proteomes" id="UP001293593"/>
    </source>
</evidence>
<feature type="region of interest" description="Disordered" evidence="4">
    <location>
        <begin position="908"/>
        <end position="936"/>
    </location>
</feature>
<comment type="subcellular location">
    <subcellularLocation>
        <location evidence="1">Nucleus</location>
    </subcellularLocation>
</comment>
<dbReference type="SMART" id="SM00526">
    <property type="entry name" value="H15"/>
    <property type="match status" value="1"/>
</dbReference>
<proteinExistence type="predicted"/>
<protein>
    <recommendedName>
        <fullName evidence="5">H15 domain-containing protein</fullName>
    </recommendedName>
</protein>
<feature type="compositionally biased region" description="Polar residues" evidence="4">
    <location>
        <begin position="844"/>
        <end position="865"/>
    </location>
</feature>
<feature type="region of interest" description="Disordered" evidence="4">
    <location>
        <begin position="757"/>
        <end position="819"/>
    </location>
</feature>
<dbReference type="PANTHER" id="PTHR11467">
    <property type="entry name" value="HISTONE H1"/>
    <property type="match status" value="1"/>
</dbReference>
<dbReference type="GO" id="GO:0000786">
    <property type="term" value="C:nucleosome"/>
    <property type="evidence" value="ECO:0007669"/>
    <property type="project" value="InterPro"/>
</dbReference>
<dbReference type="GO" id="GO:0006334">
    <property type="term" value="P:nucleosome assembly"/>
    <property type="evidence" value="ECO:0007669"/>
    <property type="project" value="InterPro"/>
</dbReference>
<dbReference type="Proteomes" id="UP001293593">
    <property type="component" value="Unassembled WGS sequence"/>
</dbReference>
<accession>A0AAE1J4W3</accession>
<feature type="domain" description="H15" evidence="5">
    <location>
        <begin position="55"/>
        <end position="125"/>
    </location>
</feature>
<evidence type="ECO:0000313" key="6">
    <source>
        <dbReference type="EMBL" id="KAK4261719.1"/>
    </source>
</evidence>
<dbReference type="PROSITE" id="PS51504">
    <property type="entry name" value="H15"/>
    <property type="match status" value="1"/>
</dbReference>
<evidence type="ECO:0000256" key="2">
    <source>
        <dbReference type="ARBA" id="ARBA00023125"/>
    </source>
</evidence>
<reference evidence="6" key="1">
    <citation type="submission" date="2023-10" db="EMBL/GenBank/DDBJ databases">
        <title>Chromosome-level genome of the transformable northern wattle, Acacia crassicarpa.</title>
        <authorList>
            <person name="Massaro I."/>
            <person name="Sinha N.R."/>
            <person name="Poethig S."/>
            <person name="Leichty A.R."/>
        </authorList>
    </citation>
    <scope>NUCLEOTIDE SEQUENCE</scope>
    <source>
        <strain evidence="6">Acra3RX</strain>
        <tissue evidence="6">Leaf</tissue>
    </source>
</reference>
<organism evidence="6 7">
    <name type="scientific">Acacia crassicarpa</name>
    <name type="common">northern wattle</name>
    <dbReference type="NCBI Taxonomy" id="499986"/>
    <lineage>
        <taxon>Eukaryota</taxon>
        <taxon>Viridiplantae</taxon>
        <taxon>Streptophyta</taxon>
        <taxon>Embryophyta</taxon>
        <taxon>Tracheophyta</taxon>
        <taxon>Spermatophyta</taxon>
        <taxon>Magnoliopsida</taxon>
        <taxon>eudicotyledons</taxon>
        <taxon>Gunneridae</taxon>
        <taxon>Pentapetalae</taxon>
        <taxon>rosids</taxon>
        <taxon>fabids</taxon>
        <taxon>Fabales</taxon>
        <taxon>Fabaceae</taxon>
        <taxon>Caesalpinioideae</taxon>
        <taxon>mimosoid clade</taxon>
        <taxon>Acacieae</taxon>
        <taxon>Acacia</taxon>
    </lineage>
</organism>
<dbReference type="Gene3D" id="1.10.10.10">
    <property type="entry name" value="Winged helix-like DNA-binding domain superfamily/Winged helix DNA-binding domain"/>
    <property type="match status" value="1"/>
</dbReference>
<dbReference type="AlphaFoldDB" id="A0AAE1J4W3"/>
<dbReference type="GO" id="GO:0030261">
    <property type="term" value="P:chromosome condensation"/>
    <property type="evidence" value="ECO:0007669"/>
    <property type="project" value="TreeGrafter"/>
</dbReference>
<feature type="compositionally biased region" description="Basic and acidic residues" evidence="4">
    <location>
        <begin position="783"/>
        <end position="793"/>
    </location>
</feature>
<evidence type="ECO:0000256" key="3">
    <source>
        <dbReference type="ARBA" id="ARBA00023242"/>
    </source>
</evidence>
<feature type="compositionally biased region" description="Basic residues" evidence="4">
    <location>
        <begin position="141"/>
        <end position="154"/>
    </location>
</feature>
<evidence type="ECO:0000256" key="4">
    <source>
        <dbReference type="SAM" id="MobiDB-lite"/>
    </source>
</evidence>
<keyword evidence="3" id="KW-0539">Nucleus</keyword>
<dbReference type="GO" id="GO:0003690">
    <property type="term" value="F:double-stranded DNA binding"/>
    <property type="evidence" value="ECO:0007669"/>
    <property type="project" value="TreeGrafter"/>
</dbReference>
<name>A0AAE1J4W3_9FABA</name>
<evidence type="ECO:0000259" key="5">
    <source>
        <dbReference type="PROSITE" id="PS51504"/>
    </source>
</evidence>
<dbReference type="InterPro" id="IPR036390">
    <property type="entry name" value="WH_DNA-bd_sf"/>
</dbReference>
<evidence type="ECO:0000256" key="1">
    <source>
        <dbReference type="ARBA" id="ARBA00004123"/>
    </source>
</evidence>
<keyword evidence="2" id="KW-0238">DNA-binding</keyword>
<gene>
    <name evidence="6" type="ORF">QN277_004677</name>
</gene>
<sequence>MKESESQLELYVGDCRGTCIIGKIRDFLFSQASGINPSVIERRIQELFPSFETPTHSPYALMIQKAVKVLNERNGSTEEAISGFIKNEFQDLPWAHSRILDLHLGKLCKAGELFRTARGRYMLMDDYNRFDEMKETRWRGGRRRKKYKRGRNRRGRDTLGRSGGSEGCNKLHERENEEQNHLSELHGTGTYEPIEKQGNSETSQLGVTEVGHGQVVQGQGEAEMRQNEATHERIQEAIIESKDKISSREIINTEPHMVEKKNSMVIKLRIPCKKQPDNLRGDETLEKSKSAERCNELQERENEGKNHLSKLHCTGANEMIEEQGKSEIGQRGVTEVCHGRMVQGQGEAETQQNENTNEREKQIEATTKISRFCSDEISNNEKLSASLGSPTVLESQCENLPDNLLTVVEHQSLTQQIQATTEMSRFCSDDISNNENLSCSLGSPTVSVIPKEKLQISEQEEQHQNETPSVQQKFSGSCELLLDQEGPEFCMDFTCSSLSTVPNLPVPISTENCLTFDSQDCLTVPNSTEFLDHTPSEGIELTPTQLLVQTLKCGTLEADLCTAFKPLASMTFHEYKQPRDDTLGSPKGRVEEITSFGDLEKHVSIPQSIEWQPIENSFADYQVVSLFPSDGSIVDKQKPKFYQMKKQLQLRPQGRGIGRGRWRSLKLDRNPHKHKKLRLQDQTLTSVSFPSLEPNETVYSLPAPNLPAAPNLEQLVDPTSEESPSCMTRGISQLQLFLQMSWDRLVCKDLGTTSKMEDSLSSMNCLERKPQQHGNKRGPKRKLNLDGKTEFGHLEQQSPKRRRRGRPPNPVPTQDHQWSWVAVEHRELQSSGSIEGHCESWAQDQAQVQRHSPNLADDNNPSWEQTQRKRPKLKLDANESCQNQMVWPCRSSKVQGGRELLQLKLSNPYHSNQQLSPETWQSQGKRLLRSSLSKSR</sequence>
<dbReference type="InterPro" id="IPR036388">
    <property type="entry name" value="WH-like_DNA-bd_sf"/>
</dbReference>